<dbReference type="EMBL" id="DTMQ01000014">
    <property type="protein sequence ID" value="HGE98911.1"/>
    <property type="molecule type" value="Genomic_DNA"/>
</dbReference>
<dbReference type="InterPro" id="IPR029030">
    <property type="entry name" value="Caspase-like_dom_sf"/>
</dbReference>
<proteinExistence type="predicted"/>
<dbReference type="AlphaFoldDB" id="A0A7C3YPD3"/>
<dbReference type="Gene3D" id="3.40.50.1460">
    <property type="match status" value="1"/>
</dbReference>
<sequence>MIFLLALISALSVNKTKNAEYLSILREDEKGIEILWQAQLVAESLPDYRYPPLILGTRKVSSFPLPGVEFLVGIPQKGEVSLSAVGEEKRCIAWPPPEFDFDGTPLPSPLPFLKAEKLAEIAGIETLRDCRFARIHLFPLSWTEKGYEIYLKVRLQLNYSQPPKIVPKEDYFDEIYERVFLNGEKAKFYKLEDLAEKSPNPFLTSLNWVKIKIDSTRIYKITAKDLRRIGLNPEIINPRTIKIYSVGKRDTLIEIPIYVKGEEDERFDETDYIIFYGERFPSLYTNFNYYWLTFGLSPGLRMKHYFGNPLPGQPVLATGLDSLRWEIDLLCPARSGLLWVWEYFPKAPDEERAYTKNLIIPQGKVLKELSLGFFARSESLRVRFFLNSNLLDSFVQRRTIPPEGLIYKKELAETISETLRLTFSFYGAKAQDIYLDNIGVIYEKDLTSPQKVNLLSFWIKERGNYNILATAVKNPSFLFEIIPDTITGICGVKMIEGAEIRGETVLFGKTFYYPAKFILTNDSGISRPLSLELRRPFQLHTLPSFDYLVIAPDEFRSGAQILSQYRENNISDRPRAKSCLVTLSEIYDEYGFGREEPGAIKKFLREKRPYYCVFIGDATYDYRGILPYKKYPGVPTYEYGYDFSSDPYTYQAFACDAWYADLEGSGSSPDIILSRLPVRTEDELRLALKKIKDFERRKSPYRNLFLLVGDDEFNGYYDQPDNIRYGTHIRQCEGISNLLGEEFEPVKIYLTEYPYPLPRDKPEAREALISTLNQGVGVMAYFGHGWTAQLTHERLLDIPSLTKLKNTDRSFFGFFGSCGVGKFDDTESECLAEELQRMEGGAIATIGASKATSSSTNYEFAQALFLPLILFPQTTIGKAFLSAWYMEQRYHLFGDGATSLPRFSGSLPLSLEPETLKTGRVVTVRTDTGGIEEGNYEITAYSPKFFRYYRSHLVALNYTLPGEILFQGRGKICGDQINARFLFPKLPYPEVRYVENGSYTLVPNSARIRVYALGKDTGMSYLARDLPFRNETITSPDTSGPELKIFYQGQEIKEEGVVEREFILEGEISDESGINILPSYPLGFYKNNPSDFFDLRDKIQFDFSSYQRANFRWPLKISEPCSLVFILYDNLGNKTKKSFRLYPLSEESLLIKDNLFVSTGSSGYFTFYLSLPATLTIRVYTLSGRFLVEILTFGTKGFNRVYFDGRNLPKGIYLYQISAETLDNKKARVLDKLLLR</sequence>
<evidence type="ECO:0000256" key="1">
    <source>
        <dbReference type="ARBA" id="ARBA00022729"/>
    </source>
</evidence>
<evidence type="ECO:0000259" key="2">
    <source>
        <dbReference type="Pfam" id="PF01364"/>
    </source>
</evidence>
<dbReference type="Gene3D" id="2.60.40.3800">
    <property type="match status" value="1"/>
</dbReference>
<keyword evidence="1" id="KW-0732">Signal</keyword>
<dbReference type="Gene3D" id="3.40.50.10390">
    <property type="entry name" value="Gingipain r, domain 1"/>
    <property type="match status" value="1"/>
</dbReference>
<accession>A0A7C3YPD3</accession>
<dbReference type="InterPro" id="IPR029031">
    <property type="entry name" value="Gingipain_N_sf"/>
</dbReference>
<organism evidence="3">
    <name type="scientific">candidate division WOR-3 bacterium</name>
    <dbReference type="NCBI Taxonomy" id="2052148"/>
    <lineage>
        <taxon>Bacteria</taxon>
        <taxon>Bacteria division WOR-3</taxon>
    </lineage>
</organism>
<dbReference type="GO" id="GO:0006508">
    <property type="term" value="P:proteolysis"/>
    <property type="evidence" value="ECO:0007669"/>
    <property type="project" value="InterPro"/>
</dbReference>
<dbReference type="Pfam" id="PF01364">
    <property type="entry name" value="Peptidase_C25"/>
    <property type="match status" value="1"/>
</dbReference>
<dbReference type="GO" id="GO:0008234">
    <property type="term" value="F:cysteine-type peptidase activity"/>
    <property type="evidence" value="ECO:0007669"/>
    <property type="project" value="InterPro"/>
</dbReference>
<reference evidence="3" key="1">
    <citation type="journal article" date="2020" name="mSystems">
        <title>Genome- and Community-Level Interaction Insights into Carbon Utilization and Element Cycling Functions of Hydrothermarchaeota in Hydrothermal Sediment.</title>
        <authorList>
            <person name="Zhou Z."/>
            <person name="Liu Y."/>
            <person name="Xu W."/>
            <person name="Pan J."/>
            <person name="Luo Z.H."/>
            <person name="Li M."/>
        </authorList>
    </citation>
    <scope>NUCLEOTIDE SEQUENCE [LARGE SCALE GENOMIC DNA]</scope>
    <source>
        <strain evidence="3">SpSt-906</strain>
    </source>
</reference>
<dbReference type="SUPFAM" id="SSF52129">
    <property type="entry name" value="Caspase-like"/>
    <property type="match status" value="1"/>
</dbReference>
<protein>
    <recommendedName>
        <fullName evidence="2">Gingipain domain-containing protein</fullName>
    </recommendedName>
</protein>
<dbReference type="InterPro" id="IPR001769">
    <property type="entry name" value="Gingipain"/>
</dbReference>
<dbReference type="InterPro" id="IPR038490">
    <property type="entry name" value="Gingipain_propep_sf"/>
</dbReference>
<comment type="caution">
    <text evidence="3">The sequence shown here is derived from an EMBL/GenBank/DDBJ whole genome shotgun (WGS) entry which is preliminary data.</text>
</comment>
<name>A0A7C3YPD3_UNCW3</name>
<evidence type="ECO:0000313" key="3">
    <source>
        <dbReference type="EMBL" id="HGE98911.1"/>
    </source>
</evidence>
<feature type="domain" description="Gingipain" evidence="2">
    <location>
        <begin position="547"/>
        <end position="900"/>
    </location>
</feature>
<gene>
    <name evidence="3" type="ORF">ENX07_02410</name>
</gene>